<dbReference type="RefSeq" id="WP_206983549.1">
    <property type="nucleotide sequence ID" value="NZ_JAFLQZ010000004.1"/>
</dbReference>
<name>A0A939EVA9_9BACT</name>
<reference evidence="1" key="1">
    <citation type="submission" date="2021-03" db="EMBL/GenBank/DDBJ databases">
        <authorList>
            <person name="Kim M.K."/>
        </authorList>
    </citation>
    <scope>NUCLEOTIDE SEQUENCE</scope>
    <source>
        <strain evidence="1">BT186</strain>
    </source>
</reference>
<comment type="caution">
    <text evidence="1">The sequence shown here is derived from an EMBL/GenBank/DDBJ whole genome shotgun (WGS) entry which is preliminary data.</text>
</comment>
<protein>
    <submittedName>
        <fullName evidence="1">Uncharacterized protein</fullName>
    </submittedName>
</protein>
<proteinExistence type="predicted"/>
<dbReference type="EMBL" id="JAFLQZ010000004">
    <property type="protein sequence ID" value="MBO0357814.1"/>
    <property type="molecule type" value="Genomic_DNA"/>
</dbReference>
<gene>
    <name evidence="1" type="ORF">J0X19_07640</name>
</gene>
<evidence type="ECO:0000313" key="1">
    <source>
        <dbReference type="EMBL" id="MBO0357814.1"/>
    </source>
</evidence>
<keyword evidence="2" id="KW-1185">Reference proteome</keyword>
<sequence length="170" mass="18847">MKKLTLLPHFLRTAGQLTSMAAWQTGRLFRKAAASALESIQDVLRAEVKKGNAKLVADFLTDKALPAARALLLERMAARLLVRLGLRGVLASSVIGWILPFVLEQMVKVGQRTGLFDKLRAHSTVQESLLRLEELKEAVWKRLVPDHGSSAELLDDDAELPHQLPPQTKL</sequence>
<evidence type="ECO:0000313" key="2">
    <source>
        <dbReference type="Proteomes" id="UP000664144"/>
    </source>
</evidence>
<organism evidence="1 2">
    <name type="scientific">Hymenobacter telluris</name>
    <dbReference type="NCBI Taxonomy" id="2816474"/>
    <lineage>
        <taxon>Bacteria</taxon>
        <taxon>Pseudomonadati</taxon>
        <taxon>Bacteroidota</taxon>
        <taxon>Cytophagia</taxon>
        <taxon>Cytophagales</taxon>
        <taxon>Hymenobacteraceae</taxon>
        <taxon>Hymenobacter</taxon>
    </lineage>
</organism>
<accession>A0A939EVA9</accession>
<dbReference type="Proteomes" id="UP000664144">
    <property type="component" value="Unassembled WGS sequence"/>
</dbReference>
<dbReference type="AlphaFoldDB" id="A0A939EVA9"/>